<evidence type="ECO:0000259" key="8">
    <source>
        <dbReference type="Pfam" id="PF18117"/>
    </source>
</evidence>
<dbReference type="PANTHER" id="PTHR46898:SF3">
    <property type="entry name" value="FUNGAL LIPASE-LIKE DOMAIN-CONTAINING PROTEIN"/>
    <property type="match status" value="1"/>
</dbReference>
<dbReference type="PANTHER" id="PTHR46898">
    <property type="entry name" value="SENESCENCE-ASSOCIATED CARBOXYLESTERASE 101"/>
    <property type="match status" value="1"/>
</dbReference>
<keyword evidence="6" id="KW-0539">Nucleus</keyword>
<proteinExistence type="predicted"/>
<reference evidence="10" key="2">
    <citation type="submission" date="2018-02" db="UniProtKB">
        <authorList>
            <consortium name="EnsemblPlants"/>
        </authorList>
    </citation>
    <scope>IDENTIFICATION</scope>
    <source>
        <strain evidence="10">Williams 82</strain>
    </source>
</reference>
<evidence type="ECO:0000259" key="7">
    <source>
        <dbReference type="Pfam" id="PF01764"/>
    </source>
</evidence>
<dbReference type="eggNOG" id="ENOG502QTKG">
    <property type="taxonomic scope" value="Eukaryota"/>
</dbReference>
<dbReference type="InterPro" id="IPR002921">
    <property type="entry name" value="Fungal_lipase-type"/>
</dbReference>
<reference evidence="9" key="3">
    <citation type="submission" date="2018-07" db="EMBL/GenBank/DDBJ databases">
        <title>WGS assembly of Glycine max.</title>
        <authorList>
            <person name="Schmutz J."/>
            <person name="Cannon S."/>
            <person name="Schlueter J."/>
            <person name="Ma J."/>
            <person name="Mitros T."/>
            <person name="Nelson W."/>
            <person name="Hyten D."/>
            <person name="Song Q."/>
            <person name="Thelen J."/>
            <person name="Cheng J."/>
            <person name="Xu D."/>
            <person name="Hellsten U."/>
            <person name="May G."/>
            <person name="Yu Y."/>
            <person name="Sakurai T."/>
            <person name="Umezawa T."/>
            <person name="Bhattacharyya M."/>
            <person name="Sandhu D."/>
            <person name="Valliyodan B."/>
            <person name="Lindquist E."/>
            <person name="Peto M."/>
            <person name="Grant D."/>
            <person name="Shu S."/>
            <person name="Goodstein D."/>
            <person name="Barry K."/>
            <person name="Futrell-Griggs M."/>
            <person name="Abernathy B."/>
            <person name="Du J."/>
            <person name="Tian Z."/>
            <person name="Zhu L."/>
            <person name="Gill N."/>
            <person name="Joshi T."/>
            <person name="Libault M."/>
            <person name="Sethuraman A."/>
            <person name="Zhang X."/>
            <person name="Shinozaki K."/>
            <person name="Nguyen H."/>
            <person name="Wing R."/>
            <person name="Cregan P."/>
            <person name="Specht J."/>
            <person name="Grimwood J."/>
            <person name="Rokhsar D."/>
            <person name="Stacey G."/>
            <person name="Shoemaker R."/>
            <person name="Jackson S."/>
        </authorList>
    </citation>
    <scope>NUCLEOTIDE SEQUENCE</scope>
    <source>
        <tissue evidence="9">Callus</tissue>
    </source>
</reference>
<evidence type="ECO:0000313" key="11">
    <source>
        <dbReference type="Proteomes" id="UP000008827"/>
    </source>
</evidence>
<keyword evidence="5" id="KW-0611">Plant defense</keyword>
<dbReference type="PaxDb" id="3847-GLYMA19G01605.1"/>
<dbReference type="Gene3D" id="3.40.50.1820">
    <property type="entry name" value="alpha/beta hydrolase"/>
    <property type="match status" value="1"/>
</dbReference>
<reference evidence="9 10" key="1">
    <citation type="journal article" date="2010" name="Nature">
        <title>Genome sequence of the palaeopolyploid soybean.</title>
        <authorList>
            <person name="Schmutz J."/>
            <person name="Cannon S.B."/>
            <person name="Schlueter J."/>
            <person name="Ma J."/>
            <person name="Mitros T."/>
            <person name="Nelson W."/>
            <person name="Hyten D.L."/>
            <person name="Song Q."/>
            <person name="Thelen J.J."/>
            <person name="Cheng J."/>
            <person name="Xu D."/>
            <person name="Hellsten U."/>
            <person name="May G.D."/>
            <person name="Yu Y."/>
            <person name="Sakurai T."/>
            <person name="Umezawa T."/>
            <person name="Bhattacharyya M.K."/>
            <person name="Sandhu D."/>
            <person name="Valliyodan B."/>
            <person name="Lindquist E."/>
            <person name="Peto M."/>
            <person name="Grant D."/>
            <person name="Shu S."/>
            <person name="Goodstein D."/>
            <person name="Barry K."/>
            <person name="Futrell-Griggs M."/>
            <person name="Abernathy B."/>
            <person name="Du J."/>
            <person name="Tian Z."/>
            <person name="Zhu L."/>
            <person name="Gill N."/>
            <person name="Joshi T."/>
            <person name="Libault M."/>
            <person name="Sethuraman A."/>
            <person name="Zhang X.-C."/>
            <person name="Shinozaki K."/>
            <person name="Nguyen H.T."/>
            <person name="Wing R.A."/>
            <person name="Cregan P."/>
            <person name="Specht J."/>
            <person name="Grimwood J."/>
            <person name="Rokhsar D."/>
            <person name="Stacey G."/>
            <person name="Shoemaker R.C."/>
            <person name="Jackson S.A."/>
        </authorList>
    </citation>
    <scope>NUCLEOTIDE SEQUENCE [LARGE SCALE GENOMIC DNA]</scope>
    <source>
        <strain evidence="10">cv. Williams 82</strain>
        <tissue evidence="9">Callus</tissue>
    </source>
</reference>
<dbReference type="Gramene" id="KRG93399">
    <property type="protein sequence ID" value="KRG93399"/>
    <property type="gene ID" value="GLYMA_19G013200"/>
</dbReference>
<dbReference type="GO" id="GO:0006629">
    <property type="term" value="P:lipid metabolic process"/>
    <property type="evidence" value="ECO:0007669"/>
    <property type="project" value="InterPro"/>
</dbReference>
<dbReference type="RefSeq" id="XP_006603834.1">
    <property type="nucleotide sequence ID" value="XM_006603771.4"/>
</dbReference>
<evidence type="ECO:0000256" key="2">
    <source>
        <dbReference type="ARBA" id="ARBA00004496"/>
    </source>
</evidence>
<sequence length="587" mass="66846">MSQPTLFSSGFELASSVTSSVLLHRSWNVITSRYAGIVTNVGEGVSWKVYREPGSDLTIIAFEVKLDFSNVQAGLVSSNTLRENNFHHFEFLCTKKDPFFSVNKTAISLFSENYEKLDQLKSEINSSTKLIVTGHGLGGAVASLFTISLLNSIGSGKNRPLCITFGSPLIGDKKLQQAISRSSNWNSCFLHVVSLKDPLPTLFITNYSSSPAVLTPETSGYMPFGTFFLCSDANSTCFENPDSILELLIAMGSIHTQNQGFQSSDYGNIVEKLNDKVICKFFSTRVENMAHAGSALESSISLQLQALALTPHLQQQNIDTNTLETKIKIQEQKFILHRRIKNFDPAKKLNVVKLCMSQLEWYKKETKNQRIGYYDSYKNMNSPWDYDVIQFHKRLTNYWEKMVEEVEMKPQKEGAAFRTRWLYAGTNYRRMVEPLAVAQYYREGGIDYVTQNRSKHFVRLEEWLNEGTKKATSDLSSTSKKNVEALLTFDSCFWAHVEEALLSCKELKVVREKEETLKKLVIFEEYVYGLVKNYAVSPEIFLAQSSYMCWWNEYKAIKGTFYNSALSNFMSDARKREQYALGVYDFP</sequence>
<dbReference type="Pfam" id="PF18117">
    <property type="entry name" value="EDS1_EP"/>
    <property type="match status" value="1"/>
</dbReference>
<name>K7MVX5_SOYBN</name>
<keyword evidence="3" id="KW-0963">Cytoplasm</keyword>
<keyword evidence="4" id="KW-0378">Hydrolase</keyword>
<dbReference type="HOGENOM" id="CLU_016367_3_0_1"/>
<dbReference type="InterPro" id="IPR029058">
    <property type="entry name" value="AB_hydrolase_fold"/>
</dbReference>
<dbReference type="ExpressionAtlas" id="K7MVX5">
    <property type="expression patterns" value="baseline and differential"/>
</dbReference>
<evidence type="ECO:0000313" key="10">
    <source>
        <dbReference type="EnsemblPlants" id="KRG93399"/>
    </source>
</evidence>
<accession>K7MVX5</accession>
<evidence type="ECO:0000313" key="9">
    <source>
        <dbReference type="EMBL" id="KRG93399.1"/>
    </source>
</evidence>
<keyword evidence="11" id="KW-1185">Reference proteome</keyword>
<evidence type="ECO:0000256" key="5">
    <source>
        <dbReference type="ARBA" id="ARBA00022821"/>
    </source>
</evidence>
<evidence type="ECO:0000256" key="6">
    <source>
        <dbReference type="ARBA" id="ARBA00023242"/>
    </source>
</evidence>
<dbReference type="Pfam" id="PF01764">
    <property type="entry name" value="Lipase_3"/>
    <property type="match status" value="1"/>
</dbReference>
<evidence type="ECO:0000256" key="4">
    <source>
        <dbReference type="ARBA" id="ARBA00022801"/>
    </source>
</evidence>
<dbReference type="GO" id="GO:0016298">
    <property type="term" value="F:lipase activity"/>
    <property type="evidence" value="ECO:0000318"/>
    <property type="project" value="GO_Central"/>
</dbReference>
<dbReference type="AlphaFoldDB" id="K7MVX5"/>
<dbReference type="SUPFAM" id="SSF53474">
    <property type="entry name" value="alpha/beta-Hydrolases"/>
    <property type="match status" value="1"/>
</dbReference>
<dbReference type="InterPro" id="IPR044603">
    <property type="entry name" value="SAG101-like"/>
</dbReference>
<dbReference type="GO" id="GO:0005634">
    <property type="term" value="C:nucleus"/>
    <property type="evidence" value="ECO:0007669"/>
    <property type="project" value="UniProtKB-SubCell"/>
</dbReference>
<dbReference type="EMBL" id="CM000852">
    <property type="protein sequence ID" value="KRG93399.1"/>
    <property type="molecule type" value="Genomic_DNA"/>
</dbReference>
<dbReference type="GO" id="GO:0052689">
    <property type="term" value="F:carboxylic ester hydrolase activity"/>
    <property type="evidence" value="ECO:0007669"/>
    <property type="project" value="InterPro"/>
</dbReference>
<dbReference type="GO" id="GO:0006952">
    <property type="term" value="P:defense response"/>
    <property type="evidence" value="ECO:0007669"/>
    <property type="project" value="UniProtKB-KW"/>
</dbReference>
<dbReference type="GO" id="GO:0005737">
    <property type="term" value="C:cytoplasm"/>
    <property type="evidence" value="ECO:0007669"/>
    <property type="project" value="UniProtKB-SubCell"/>
</dbReference>
<feature type="domain" description="Fungal lipase-type" evidence="7">
    <location>
        <begin position="108"/>
        <end position="204"/>
    </location>
</feature>
<dbReference type="EnsemblPlants" id="KRG93399">
    <property type="protein sequence ID" value="KRG93399"/>
    <property type="gene ID" value="GLYMA_19G013200"/>
</dbReference>
<evidence type="ECO:0000256" key="1">
    <source>
        <dbReference type="ARBA" id="ARBA00004123"/>
    </source>
</evidence>
<protein>
    <recommendedName>
        <fullName evidence="12">Senescence-associated carboxylesterase 101</fullName>
    </recommendedName>
</protein>
<dbReference type="SMR" id="K7MVX5"/>
<dbReference type="STRING" id="3847.K7MVX5"/>
<gene>
    <name evidence="10" type="primary">LOC100797620</name>
    <name evidence="9" type="ORF">GLYMA_19G013200</name>
</gene>
<dbReference type="InterPro" id="IPR041266">
    <property type="entry name" value="EDS1_EP"/>
</dbReference>
<organism evidence="10">
    <name type="scientific">Glycine max</name>
    <name type="common">Soybean</name>
    <name type="synonym">Glycine hispida</name>
    <dbReference type="NCBI Taxonomy" id="3847"/>
    <lineage>
        <taxon>Eukaryota</taxon>
        <taxon>Viridiplantae</taxon>
        <taxon>Streptophyta</taxon>
        <taxon>Embryophyta</taxon>
        <taxon>Tracheophyta</taxon>
        <taxon>Spermatophyta</taxon>
        <taxon>Magnoliopsida</taxon>
        <taxon>eudicotyledons</taxon>
        <taxon>Gunneridae</taxon>
        <taxon>Pentapetalae</taxon>
        <taxon>rosids</taxon>
        <taxon>fabids</taxon>
        <taxon>Fabales</taxon>
        <taxon>Fabaceae</taxon>
        <taxon>Papilionoideae</taxon>
        <taxon>50 kb inversion clade</taxon>
        <taxon>NPAAA clade</taxon>
        <taxon>indigoferoid/millettioid clade</taxon>
        <taxon>Phaseoleae</taxon>
        <taxon>Glycine</taxon>
        <taxon>Glycine subgen. Soja</taxon>
    </lineage>
</organism>
<dbReference type="OMA" id="IHAPAYQ"/>
<evidence type="ECO:0000256" key="3">
    <source>
        <dbReference type="ARBA" id="ARBA00022490"/>
    </source>
</evidence>
<dbReference type="KEGG" id="gmx:100797620"/>
<comment type="subcellular location">
    <subcellularLocation>
        <location evidence="2">Cytoplasm</location>
    </subcellularLocation>
    <subcellularLocation>
        <location evidence="1">Nucleus</location>
    </subcellularLocation>
</comment>
<dbReference type="Proteomes" id="UP000008827">
    <property type="component" value="Chromosome 19"/>
</dbReference>
<dbReference type="OrthoDB" id="438440at2759"/>
<evidence type="ECO:0008006" key="12">
    <source>
        <dbReference type="Google" id="ProtNLM"/>
    </source>
</evidence>
<feature type="domain" description="EDS1 EP" evidence="8">
    <location>
        <begin position="358"/>
        <end position="569"/>
    </location>
</feature>
<dbReference type="GeneID" id="100797620"/>